<protein>
    <recommendedName>
        <fullName evidence="1">Thioredoxin domain-containing protein</fullName>
    </recommendedName>
</protein>
<evidence type="ECO:0000313" key="3">
    <source>
        <dbReference type="Proteomes" id="UP000321154"/>
    </source>
</evidence>
<dbReference type="EMBL" id="BJUV01000011">
    <property type="protein sequence ID" value="GEK83111.1"/>
    <property type="molecule type" value="Genomic_DNA"/>
</dbReference>
<evidence type="ECO:0000313" key="2">
    <source>
        <dbReference type="EMBL" id="GEK83111.1"/>
    </source>
</evidence>
<reference evidence="2 3" key="1">
    <citation type="submission" date="2019-07" db="EMBL/GenBank/DDBJ databases">
        <title>Whole genome shotgun sequence of Frigoribacterium faeni NBRC 103066.</title>
        <authorList>
            <person name="Hosoyama A."/>
            <person name="Uohara A."/>
            <person name="Ohji S."/>
            <person name="Ichikawa N."/>
        </authorList>
    </citation>
    <scope>NUCLEOTIDE SEQUENCE [LARGE SCALE GENOMIC DNA]</scope>
    <source>
        <strain evidence="2 3">NBRC 103066</strain>
    </source>
</reference>
<organism evidence="2 3">
    <name type="scientific">Frigoribacterium faeni</name>
    <dbReference type="NCBI Taxonomy" id="145483"/>
    <lineage>
        <taxon>Bacteria</taxon>
        <taxon>Bacillati</taxon>
        <taxon>Actinomycetota</taxon>
        <taxon>Actinomycetes</taxon>
        <taxon>Micrococcales</taxon>
        <taxon>Microbacteriaceae</taxon>
        <taxon>Frigoribacterium</taxon>
    </lineage>
</organism>
<gene>
    <name evidence="2" type="ORF">FFA01_14200</name>
</gene>
<dbReference type="InterPro" id="IPR036249">
    <property type="entry name" value="Thioredoxin-like_sf"/>
</dbReference>
<evidence type="ECO:0000259" key="1">
    <source>
        <dbReference type="Pfam" id="PF00085"/>
    </source>
</evidence>
<name>A0ABQ0UNQ4_9MICO</name>
<dbReference type="Gene3D" id="3.40.30.10">
    <property type="entry name" value="Glutaredoxin"/>
    <property type="match status" value="1"/>
</dbReference>
<keyword evidence="3" id="KW-1185">Reference proteome</keyword>
<dbReference type="Proteomes" id="UP000321154">
    <property type="component" value="Unassembled WGS sequence"/>
</dbReference>
<dbReference type="InterPro" id="IPR013766">
    <property type="entry name" value="Thioredoxin_domain"/>
</dbReference>
<comment type="caution">
    <text evidence="2">The sequence shown here is derived from an EMBL/GenBank/DDBJ whole genome shotgun (WGS) entry which is preliminary data.</text>
</comment>
<dbReference type="SUPFAM" id="SSF52833">
    <property type="entry name" value="Thioredoxin-like"/>
    <property type="match status" value="1"/>
</dbReference>
<sequence length="89" mass="9292">MPGMKLELYTSAFCGPCHAARAVVADARALVPALEVDEADVAARPDQAEARDIRSTPTIVVTRDDGEVVFRAAGVPSLDKLLGAMALAV</sequence>
<accession>A0ABQ0UNQ4</accession>
<dbReference type="Pfam" id="PF00085">
    <property type="entry name" value="Thioredoxin"/>
    <property type="match status" value="1"/>
</dbReference>
<feature type="domain" description="Thioredoxin" evidence="1">
    <location>
        <begin position="9"/>
        <end position="82"/>
    </location>
</feature>
<proteinExistence type="predicted"/>